<dbReference type="RefSeq" id="WP_038476413.1">
    <property type="nucleotide sequence ID" value="NZ_CP009451.1"/>
</dbReference>
<dbReference type="GO" id="GO:0016020">
    <property type="term" value="C:membrane"/>
    <property type="evidence" value="ECO:0007669"/>
    <property type="project" value="InterPro"/>
</dbReference>
<evidence type="ECO:0000256" key="2">
    <source>
        <dbReference type="ARBA" id="ARBA00022475"/>
    </source>
</evidence>
<dbReference type="KEGG" id="cnt:JT31_10495"/>
<keyword evidence="9" id="KW-1185">Reference proteome</keyword>
<dbReference type="GO" id="GO:0009636">
    <property type="term" value="P:response to toxic substance"/>
    <property type="evidence" value="ECO:0007669"/>
    <property type="project" value="InterPro"/>
</dbReference>
<gene>
    <name evidence="8" type="ORF">JT31_10495</name>
</gene>
<evidence type="ECO:0000256" key="3">
    <source>
        <dbReference type="ARBA" id="ARBA00022729"/>
    </source>
</evidence>
<proteinExistence type="inferred from homology"/>
<keyword evidence="5" id="KW-0564">Palmitate</keyword>
<dbReference type="EMBL" id="CP009451">
    <property type="protein sequence ID" value="AIR05028.1"/>
    <property type="molecule type" value="Genomic_DNA"/>
</dbReference>
<dbReference type="Pfam" id="PF08085">
    <property type="entry name" value="Entericidin"/>
    <property type="match status" value="1"/>
</dbReference>
<dbReference type="Proteomes" id="UP000029481">
    <property type="component" value="Chromosome"/>
</dbReference>
<sequence length="44" mass="4737">MNRLLKQLLFISLLAAALSGCHTTRGFGEDLQHLGGAIERAANK</sequence>
<evidence type="ECO:0000313" key="9">
    <source>
        <dbReference type="Proteomes" id="UP000029481"/>
    </source>
</evidence>
<dbReference type="InterPro" id="IPR012556">
    <property type="entry name" value="Entericidin"/>
</dbReference>
<keyword evidence="3 7" id="KW-0732">Signal</keyword>
<accession>A0A089PY91</accession>
<comment type="similarity">
    <text evidence="1">Belongs to the EcnA/EcnB lipoprotein family.</text>
</comment>
<protein>
    <submittedName>
        <fullName evidence="8">Entericidin A</fullName>
    </submittedName>
</protein>
<name>A0A089PY91_9ENTR</name>
<organism evidence="8 9">
    <name type="scientific">Cedecea neteri</name>
    <dbReference type="NCBI Taxonomy" id="158822"/>
    <lineage>
        <taxon>Bacteria</taxon>
        <taxon>Pseudomonadati</taxon>
        <taxon>Pseudomonadota</taxon>
        <taxon>Gammaproteobacteria</taxon>
        <taxon>Enterobacterales</taxon>
        <taxon>Enterobacteriaceae</taxon>
        <taxon>Cedecea</taxon>
    </lineage>
</organism>
<dbReference type="AlphaFoldDB" id="A0A089PY91"/>
<evidence type="ECO:0000313" key="8">
    <source>
        <dbReference type="EMBL" id="AIR05028.1"/>
    </source>
</evidence>
<keyword evidence="4" id="KW-0472">Membrane</keyword>
<keyword evidence="2" id="KW-1003">Cell membrane</keyword>
<feature type="chain" id="PRO_5001848961" evidence="7">
    <location>
        <begin position="18"/>
        <end position="44"/>
    </location>
</feature>
<evidence type="ECO:0000256" key="6">
    <source>
        <dbReference type="ARBA" id="ARBA00023288"/>
    </source>
</evidence>
<keyword evidence="6" id="KW-0449">Lipoprotein</keyword>
<evidence type="ECO:0000256" key="7">
    <source>
        <dbReference type="SAM" id="SignalP"/>
    </source>
</evidence>
<evidence type="ECO:0000256" key="1">
    <source>
        <dbReference type="ARBA" id="ARBA00010296"/>
    </source>
</evidence>
<evidence type="ECO:0000256" key="4">
    <source>
        <dbReference type="ARBA" id="ARBA00023136"/>
    </source>
</evidence>
<feature type="signal peptide" evidence="7">
    <location>
        <begin position="1"/>
        <end position="17"/>
    </location>
</feature>
<reference evidence="8 9" key="1">
    <citation type="submission" date="2014-09" db="EMBL/GenBank/DDBJ databases">
        <title>Cedecea neteri SSMD04 Genome Sequencing.</title>
        <authorList>
            <person name="Tan J.-Y."/>
        </authorList>
    </citation>
    <scope>NUCLEOTIDE SEQUENCE [LARGE SCALE GENOMIC DNA]</scope>
    <source>
        <strain evidence="8 9">SSMD04</strain>
    </source>
</reference>
<evidence type="ECO:0000256" key="5">
    <source>
        <dbReference type="ARBA" id="ARBA00023139"/>
    </source>
</evidence>
<dbReference type="PROSITE" id="PS51257">
    <property type="entry name" value="PROKAR_LIPOPROTEIN"/>
    <property type="match status" value="1"/>
</dbReference>